<organism evidence="2 3">
    <name type="scientific">Microdochium trichocladiopsis</name>
    <dbReference type="NCBI Taxonomy" id="1682393"/>
    <lineage>
        <taxon>Eukaryota</taxon>
        <taxon>Fungi</taxon>
        <taxon>Dikarya</taxon>
        <taxon>Ascomycota</taxon>
        <taxon>Pezizomycotina</taxon>
        <taxon>Sordariomycetes</taxon>
        <taxon>Xylariomycetidae</taxon>
        <taxon>Xylariales</taxon>
        <taxon>Microdochiaceae</taxon>
        <taxon>Microdochium</taxon>
    </lineage>
</organism>
<dbReference type="Proteomes" id="UP000756346">
    <property type="component" value="Unassembled WGS sequence"/>
</dbReference>
<feature type="compositionally biased region" description="Polar residues" evidence="1">
    <location>
        <begin position="29"/>
        <end position="38"/>
    </location>
</feature>
<reference evidence="2" key="1">
    <citation type="journal article" date="2021" name="Nat. Commun.">
        <title>Genetic determinants of endophytism in the Arabidopsis root mycobiome.</title>
        <authorList>
            <person name="Mesny F."/>
            <person name="Miyauchi S."/>
            <person name="Thiergart T."/>
            <person name="Pickel B."/>
            <person name="Atanasova L."/>
            <person name="Karlsson M."/>
            <person name="Huettel B."/>
            <person name="Barry K.W."/>
            <person name="Haridas S."/>
            <person name="Chen C."/>
            <person name="Bauer D."/>
            <person name="Andreopoulos W."/>
            <person name="Pangilinan J."/>
            <person name="LaButti K."/>
            <person name="Riley R."/>
            <person name="Lipzen A."/>
            <person name="Clum A."/>
            <person name="Drula E."/>
            <person name="Henrissat B."/>
            <person name="Kohler A."/>
            <person name="Grigoriev I.V."/>
            <person name="Martin F.M."/>
            <person name="Hacquard S."/>
        </authorList>
    </citation>
    <scope>NUCLEOTIDE SEQUENCE</scope>
    <source>
        <strain evidence="2">MPI-CAGE-CH-0230</strain>
    </source>
</reference>
<dbReference type="AlphaFoldDB" id="A0A9P8Y5C2"/>
<dbReference type="GeneID" id="70186438"/>
<feature type="compositionally biased region" description="Polar residues" evidence="1">
    <location>
        <begin position="183"/>
        <end position="195"/>
    </location>
</feature>
<accession>A0A9P8Y5C2</accession>
<evidence type="ECO:0008006" key="4">
    <source>
        <dbReference type="Google" id="ProtNLM"/>
    </source>
</evidence>
<dbReference type="EMBL" id="JAGTJQ010000006">
    <property type="protein sequence ID" value="KAH7029659.1"/>
    <property type="molecule type" value="Genomic_DNA"/>
</dbReference>
<protein>
    <recommendedName>
        <fullName evidence="4">Chromo domain-containing protein</fullName>
    </recommendedName>
</protein>
<feature type="region of interest" description="Disordered" evidence="1">
    <location>
        <begin position="26"/>
        <end position="109"/>
    </location>
</feature>
<evidence type="ECO:0000313" key="2">
    <source>
        <dbReference type="EMBL" id="KAH7029659.1"/>
    </source>
</evidence>
<evidence type="ECO:0000313" key="3">
    <source>
        <dbReference type="Proteomes" id="UP000756346"/>
    </source>
</evidence>
<name>A0A9P8Y5C2_9PEZI</name>
<dbReference type="OrthoDB" id="10482848at2759"/>
<feature type="region of interest" description="Disordered" evidence="1">
    <location>
        <begin position="183"/>
        <end position="238"/>
    </location>
</feature>
<proteinExistence type="predicted"/>
<sequence length="404" mass="45191">MSQNDPTVIDGLSDMETDDHWISHRDYSTHTMSGGSDSTKWHFHTASATTTDSPPETSTQRTILSTSGNPSSSPLRPFKSHLISSSPRLTTEPRETPRPPKSASERTGIQADSMIVLKSNLAAKQKPDGSHTTADIIYLDDEDNLSDTENSGASSAWHKKLQETAESSWSTVVGGSTQFRTLHQTSDHNQATTTARRQKSQRASKGCKLLVGAVSSRVISRKQKPERRSSNRTTATRGDAKIQALEALKKWELVDAVLNTPDEGGRFVLTFGLPSTSHMTSSPQNDRVKPGSHSAKKYPVRRLLEKWGNAFLIEWENDEITWERKMNVNKHLVAAFEKQYDGYGPGIESIRGSRKKGGRKQLRLAWRQRPLSEAYWIDKSTVLPRTAWPVHAWEFFCLESCFVE</sequence>
<evidence type="ECO:0000256" key="1">
    <source>
        <dbReference type="SAM" id="MobiDB-lite"/>
    </source>
</evidence>
<keyword evidence="3" id="KW-1185">Reference proteome</keyword>
<comment type="caution">
    <text evidence="2">The sequence shown here is derived from an EMBL/GenBank/DDBJ whole genome shotgun (WGS) entry which is preliminary data.</text>
</comment>
<gene>
    <name evidence="2" type="ORF">B0I36DRAFT_350497</name>
</gene>
<feature type="compositionally biased region" description="Polar residues" evidence="1">
    <location>
        <begin position="46"/>
        <end position="74"/>
    </location>
</feature>
<dbReference type="RefSeq" id="XP_046011947.1">
    <property type="nucleotide sequence ID" value="XM_046156892.1"/>
</dbReference>